<accession>A0ABD1Y8F5</accession>
<proteinExistence type="predicted"/>
<name>A0ABD1Y8F5_9MARC</name>
<feature type="signal peptide" evidence="1">
    <location>
        <begin position="1"/>
        <end position="16"/>
    </location>
</feature>
<keyword evidence="1" id="KW-0732">Signal</keyword>
<feature type="chain" id="PRO_5044878891" description="Secreted protein" evidence="1">
    <location>
        <begin position="17"/>
        <end position="200"/>
    </location>
</feature>
<protein>
    <recommendedName>
        <fullName evidence="4">Secreted protein</fullName>
    </recommendedName>
</protein>
<evidence type="ECO:0000256" key="1">
    <source>
        <dbReference type="SAM" id="SignalP"/>
    </source>
</evidence>
<dbReference type="AlphaFoldDB" id="A0ABD1Y8F5"/>
<gene>
    <name evidence="2" type="ORF">R1flu_001854</name>
</gene>
<keyword evidence="3" id="KW-1185">Reference proteome</keyword>
<reference evidence="2 3" key="1">
    <citation type="submission" date="2024-09" db="EMBL/GenBank/DDBJ databases">
        <title>Chromosome-scale assembly of Riccia fluitans.</title>
        <authorList>
            <person name="Paukszto L."/>
            <person name="Sawicki J."/>
            <person name="Karawczyk K."/>
            <person name="Piernik-Szablinska J."/>
            <person name="Szczecinska M."/>
            <person name="Mazdziarz M."/>
        </authorList>
    </citation>
    <scope>NUCLEOTIDE SEQUENCE [LARGE SCALE GENOMIC DNA]</scope>
    <source>
        <strain evidence="2">Rf_01</strain>
        <tissue evidence="2">Aerial parts of the thallus</tissue>
    </source>
</reference>
<sequence>MILLLKIHSINSLSMASFLVALPDLFWFPLNGGVLESSGPSTPAQCLEDGCNFCAGDSNNLCNTSICISIEVDSSTSPRMRITKCSQKPIASRTRQRKVWSPLSVHLFCWVPLFHRDKGDFRCRFREFLPPSIGLVFLSAGGFRHCSGKFLPRSTCASHLTALFAAYLLYARGAPSILQSVPFFRRVVLLADPLPFSRNV</sequence>
<evidence type="ECO:0008006" key="4">
    <source>
        <dbReference type="Google" id="ProtNLM"/>
    </source>
</evidence>
<evidence type="ECO:0000313" key="3">
    <source>
        <dbReference type="Proteomes" id="UP001605036"/>
    </source>
</evidence>
<evidence type="ECO:0000313" key="2">
    <source>
        <dbReference type="EMBL" id="KAL2621649.1"/>
    </source>
</evidence>
<comment type="caution">
    <text evidence="2">The sequence shown here is derived from an EMBL/GenBank/DDBJ whole genome shotgun (WGS) entry which is preliminary data.</text>
</comment>
<organism evidence="2 3">
    <name type="scientific">Riccia fluitans</name>
    <dbReference type="NCBI Taxonomy" id="41844"/>
    <lineage>
        <taxon>Eukaryota</taxon>
        <taxon>Viridiplantae</taxon>
        <taxon>Streptophyta</taxon>
        <taxon>Embryophyta</taxon>
        <taxon>Marchantiophyta</taxon>
        <taxon>Marchantiopsida</taxon>
        <taxon>Marchantiidae</taxon>
        <taxon>Marchantiales</taxon>
        <taxon>Ricciaceae</taxon>
        <taxon>Riccia</taxon>
    </lineage>
</organism>
<dbReference type="Proteomes" id="UP001605036">
    <property type="component" value="Unassembled WGS sequence"/>
</dbReference>
<dbReference type="EMBL" id="JBHFFA010000006">
    <property type="protein sequence ID" value="KAL2621649.1"/>
    <property type="molecule type" value="Genomic_DNA"/>
</dbReference>